<evidence type="ECO:0000256" key="3">
    <source>
        <dbReference type="ARBA" id="ARBA00022989"/>
    </source>
</evidence>
<evidence type="ECO:0000313" key="7">
    <source>
        <dbReference type="EMBL" id="MCM8749511.1"/>
    </source>
</evidence>
<feature type="transmembrane region" description="Helical" evidence="5">
    <location>
        <begin position="179"/>
        <end position="197"/>
    </location>
</feature>
<dbReference type="InterPro" id="IPR051784">
    <property type="entry name" value="Nod_factor_ABC_transporter"/>
</dbReference>
<evidence type="ECO:0000259" key="6">
    <source>
        <dbReference type="Pfam" id="PF01061"/>
    </source>
</evidence>
<feature type="transmembrane region" description="Helical" evidence="5">
    <location>
        <begin position="63"/>
        <end position="88"/>
    </location>
</feature>
<feature type="transmembrane region" description="Helical" evidence="5">
    <location>
        <begin position="108"/>
        <end position="137"/>
    </location>
</feature>
<reference evidence="7" key="1">
    <citation type="submission" date="2022-06" db="EMBL/GenBank/DDBJ databases">
        <title>CFH 74404 Thermomicrobiaceae sp.</title>
        <authorList>
            <person name="Ming H."/>
            <person name="Li W.-J."/>
            <person name="Zhao Z."/>
        </authorList>
    </citation>
    <scope>NUCLEOTIDE SEQUENCE</scope>
    <source>
        <strain evidence="7">CFH 74404</strain>
    </source>
</reference>
<evidence type="ECO:0000313" key="8">
    <source>
        <dbReference type="Proteomes" id="UP001165306"/>
    </source>
</evidence>
<comment type="caution">
    <text evidence="7">The sequence shown here is derived from an EMBL/GenBank/DDBJ whole genome shotgun (WGS) entry which is preliminary data.</text>
</comment>
<feature type="domain" description="ABC-2 type transporter transmembrane" evidence="6">
    <location>
        <begin position="21"/>
        <end position="222"/>
    </location>
</feature>
<evidence type="ECO:0000256" key="1">
    <source>
        <dbReference type="ARBA" id="ARBA00004141"/>
    </source>
</evidence>
<evidence type="ECO:0000256" key="5">
    <source>
        <dbReference type="SAM" id="Phobius"/>
    </source>
</evidence>
<comment type="subcellular location">
    <subcellularLocation>
        <location evidence="1">Membrane</location>
        <topology evidence="1">Multi-pass membrane protein</topology>
    </subcellularLocation>
</comment>
<feature type="transmembrane region" description="Helical" evidence="5">
    <location>
        <begin position="149"/>
        <end position="172"/>
    </location>
</feature>
<dbReference type="InterPro" id="IPR013525">
    <property type="entry name" value="ABC2_TM"/>
</dbReference>
<dbReference type="GO" id="GO:0140359">
    <property type="term" value="F:ABC-type transporter activity"/>
    <property type="evidence" value="ECO:0007669"/>
    <property type="project" value="InterPro"/>
</dbReference>
<evidence type="ECO:0000256" key="4">
    <source>
        <dbReference type="ARBA" id="ARBA00023136"/>
    </source>
</evidence>
<dbReference type="GO" id="GO:0016020">
    <property type="term" value="C:membrane"/>
    <property type="evidence" value="ECO:0007669"/>
    <property type="project" value="UniProtKB-SubCell"/>
</dbReference>
<dbReference type="EMBL" id="JAMSLR010000006">
    <property type="protein sequence ID" value="MCM8749511.1"/>
    <property type="molecule type" value="Genomic_DNA"/>
</dbReference>
<keyword evidence="2 5" id="KW-0812">Transmembrane</keyword>
<keyword evidence="4 5" id="KW-0472">Membrane</keyword>
<dbReference type="PANTHER" id="PTHR43229">
    <property type="entry name" value="NODULATION PROTEIN J"/>
    <property type="match status" value="1"/>
</dbReference>
<dbReference type="PANTHER" id="PTHR43229:SF6">
    <property type="entry name" value="ABC-TYPE MULTIDRUG TRANSPORT SYSTEM, PERMEASE COMPONENT"/>
    <property type="match status" value="1"/>
</dbReference>
<keyword evidence="3 5" id="KW-1133">Transmembrane helix</keyword>
<dbReference type="AlphaFoldDB" id="A0AA41WHJ1"/>
<dbReference type="Proteomes" id="UP001165306">
    <property type="component" value="Unassembled WGS sequence"/>
</dbReference>
<dbReference type="Pfam" id="PF01061">
    <property type="entry name" value="ABC2_membrane"/>
    <property type="match status" value="1"/>
</dbReference>
<sequence>MESTGWTSAIGHELAALRASWLVMLRERLDFIARGGYLLVWAIRPVFDLTIAGLIYASGRRDLLPYVVVALIANSALWISLFWVGEVLDRERMRGTLPALFLAPCSRLGWLIGFAAAGVTEVVAGALTVGLAGVLLFDVQFDPNPLSLAVALPLYLCSVGGLGVALSGLGLLVKKANHLSNLVSPVIMLLGGIYYPVAALPEPLRLLARALPIGYGMETLAAAALHRATLAELAPSLLPLALSALVCPLLGAAVFAWIDRLIRRRGELDLY</sequence>
<protein>
    <submittedName>
        <fullName evidence="7">ABC transporter permease</fullName>
    </submittedName>
</protein>
<gene>
    <name evidence="7" type="ORF">NET02_10160</name>
</gene>
<organism evidence="7 8">
    <name type="scientific">Thermalbibacter longus</name>
    <dbReference type="NCBI Taxonomy" id="2951981"/>
    <lineage>
        <taxon>Bacteria</taxon>
        <taxon>Pseudomonadati</taxon>
        <taxon>Thermomicrobiota</taxon>
        <taxon>Thermomicrobia</taxon>
        <taxon>Thermomicrobiales</taxon>
        <taxon>Thermomicrobiaceae</taxon>
        <taxon>Thermalbibacter</taxon>
    </lineage>
</organism>
<feature type="transmembrane region" description="Helical" evidence="5">
    <location>
        <begin position="37"/>
        <end position="57"/>
    </location>
</feature>
<feature type="transmembrane region" description="Helical" evidence="5">
    <location>
        <begin position="237"/>
        <end position="258"/>
    </location>
</feature>
<keyword evidence="8" id="KW-1185">Reference proteome</keyword>
<evidence type="ECO:0000256" key="2">
    <source>
        <dbReference type="ARBA" id="ARBA00022692"/>
    </source>
</evidence>
<accession>A0AA41WHJ1</accession>
<name>A0AA41WHJ1_9BACT</name>
<dbReference type="RefSeq" id="WP_284057294.1">
    <property type="nucleotide sequence ID" value="NZ_JAMSLR010000006.1"/>
</dbReference>
<proteinExistence type="predicted"/>